<keyword evidence="1" id="KW-0732">Signal</keyword>
<dbReference type="OrthoDB" id="7659418at2"/>
<evidence type="ECO:0000256" key="1">
    <source>
        <dbReference type="SAM" id="SignalP"/>
    </source>
</evidence>
<dbReference type="AlphaFoldDB" id="A0A1I3U8N2"/>
<protein>
    <submittedName>
        <fullName evidence="2">Uncharacterized protein</fullName>
    </submittedName>
</protein>
<dbReference type="EMBL" id="FORA01000007">
    <property type="protein sequence ID" value="SFJ79063.1"/>
    <property type="molecule type" value="Genomic_DNA"/>
</dbReference>
<keyword evidence="3" id="KW-1185">Reference proteome</keyword>
<organism evidence="2 3">
    <name type="scientific">Jannaschia pohangensis</name>
    <dbReference type="NCBI Taxonomy" id="390807"/>
    <lineage>
        <taxon>Bacteria</taxon>
        <taxon>Pseudomonadati</taxon>
        <taxon>Pseudomonadota</taxon>
        <taxon>Alphaproteobacteria</taxon>
        <taxon>Rhodobacterales</taxon>
        <taxon>Roseobacteraceae</taxon>
        <taxon>Jannaschia</taxon>
    </lineage>
</organism>
<reference evidence="2 3" key="1">
    <citation type="submission" date="2016-10" db="EMBL/GenBank/DDBJ databases">
        <authorList>
            <person name="de Groot N.N."/>
        </authorList>
    </citation>
    <scope>NUCLEOTIDE SEQUENCE [LARGE SCALE GENOMIC DNA]</scope>
    <source>
        <strain evidence="2 3">DSM 19073</strain>
    </source>
</reference>
<proteinExistence type="predicted"/>
<name>A0A1I3U8N2_9RHOB</name>
<feature type="chain" id="PRO_5011566880" evidence="1">
    <location>
        <begin position="22"/>
        <end position="111"/>
    </location>
</feature>
<evidence type="ECO:0000313" key="2">
    <source>
        <dbReference type="EMBL" id="SFJ79063.1"/>
    </source>
</evidence>
<dbReference type="RefSeq" id="WP_092784469.1">
    <property type="nucleotide sequence ID" value="NZ_FORA01000007.1"/>
</dbReference>
<gene>
    <name evidence="2" type="ORF">SAMN04488095_3663</name>
</gene>
<accession>A0A1I3U8N2</accession>
<dbReference type="Proteomes" id="UP000199110">
    <property type="component" value="Unassembled WGS sequence"/>
</dbReference>
<feature type="signal peptide" evidence="1">
    <location>
        <begin position="1"/>
        <end position="21"/>
    </location>
</feature>
<sequence>MKNFFATAAFATAVLAVPAFAEGHTQSFAIMHFNMGQDSPSDRRMVPTGLTQVELTPGSTLSDVFNHLNMDADRAMDVTGTGAGGVTILLSDPTMAAEIFRRLMAKSQENE</sequence>
<evidence type="ECO:0000313" key="3">
    <source>
        <dbReference type="Proteomes" id="UP000199110"/>
    </source>
</evidence>